<gene>
    <name evidence="2" type="ORF">MSPICULIGERA_LOCUS16621</name>
</gene>
<protein>
    <submittedName>
        <fullName evidence="2">Uncharacterized protein</fullName>
    </submittedName>
</protein>
<dbReference type="EMBL" id="CATQJA010002653">
    <property type="protein sequence ID" value="CAJ0578363.1"/>
    <property type="molecule type" value="Genomic_DNA"/>
</dbReference>
<name>A0AA36D205_9BILA</name>
<keyword evidence="3" id="KW-1185">Reference proteome</keyword>
<organism evidence="2 3">
    <name type="scientific">Mesorhabditis spiculigera</name>
    <dbReference type="NCBI Taxonomy" id="96644"/>
    <lineage>
        <taxon>Eukaryota</taxon>
        <taxon>Metazoa</taxon>
        <taxon>Ecdysozoa</taxon>
        <taxon>Nematoda</taxon>
        <taxon>Chromadorea</taxon>
        <taxon>Rhabditida</taxon>
        <taxon>Rhabditina</taxon>
        <taxon>Rhabditomorpha</taxon>
        <taxon>Rhabditoidea</taxon>
        <taxon>Rhabditidae</taxon>
        <taxon>Mesorhabditinae</taxon>
        <taxon>Mesorhabditis</taxon>
    </lineage>
</organism>
<evidence type="ECO:0000313" key="2">
    <source>
        <dbReference type="EMBL" id="CAJ0578363.1"/>
    </source>
</evidence>
<comment type="caution">
    <text evidence="2">The sequence shown here is derived from an EMBL/GenBank/DDBJ whole genome shotgun (WGS) entry which is preliminary data.</text>
</comment>
<evidence type="ECO:0000313" key="3">
    <source>
        <dbReference type="Proteomes" id="UP001177023"/>
    </source>
</evidence>
<accession>A0AA36D205</accession>
<evidence type="ECO:0000256" key="1">
    <source>
        <dbReference type="SAM" id="MobiDB-lite"/>
    </source>
</evidence>
<dbReference type="AlphaFoldDB" id="A0AA36D205"/>
<feature type="non-terminal residue" evidence="2">
    <location>
        <position position="1"/>
    </location>
</feature>
<reference evidence="2" key="1">
    <citation type="submission" date="2023-06" db="EMBL/GenBank/DDBJ databases">
        <authorList>
            <person name="Delattre M."/>
        </authorList>
    </citation>
    <scope>NUCLEOTIDE SEQUENCE</scope>
    <source>
        <strain evidence="2">AF72</strain>
    </source>
</reference>
<proteinExistence type="predicted"/>
<feature type="region of interest" description="Disordered" evidence="1">
    <location>
        <begin position="33"/>
        <end position="96"/>
    </location>
</feature>
<dbReference type="Proteomes" id="UP001177023">
    <property type="component" value="Unassembled WGS sequence"/>
</dbReference>
<sequence length="96" mass="10384">MLATRRSAPTTWDPLERSGVTFNAQLSLARRSCSSAPRPVHYKEEVSTAWAPTTPRMTRGKSNEDASNSMRAGSSAAITDKPKRIADGGNGYENLS</sequence>